<keyword evidence="3" id="KW-0809">Transit peptide</keyword>
<sequence length="124" mass="13724">MTGPAQRMVALSLYKSLLRAHANYLPAEMRSLGDAYVKAEFRLHKPVTEAAQLEGFYDGWTQYLQQILQTGRAREAQSAGALDGTQARFGKDLALGKDVSLTEEQITQLENLRTEATKPQPTSP</sequence>
<dbReference type="CDD" id="cd20270">
    <property type="entry name" value="Complex1_LYR_SDHAF3_LYRM10"/>
    <property type="match status" value="1"/>
</dbReference>
<dbReference type="AlphaFoldDB" id="A0A7S2UH10"/>
<comment type="subunit">
    <text evidence="6">Interacts with the iron-sulfur protein subunit within the SDH catalytic dimer.</text>
</comment>
<evidence type="ECO:0000256" key="6">
    <source>
        <dbReference type="RuleBase" id="RU368039"/>
    </source>
</evidence>
<organism evidence="7">
    <name type="scientific">Attheya septentrionalis</name>
    <dbReference type="NCBI Taxonomy" id="420275"/>
    <lineage>
        <taxon>Eukaryota</taxon>
        <taxon>Sar</taxon>
        <taxon>Stramenopiles</taxon>
        <taxon>Ochrophyta</taxon>
        <taxon>Bacillariophyta</taxon>
        <taxon>Coscinodiscophyceae</taxon>
        <taxon>Chaetocerotophycidae</taxon>
        <taxon>Chaetocerotales</taxon>
        <taxon>Attheyaceae</taxon>
        <taxon>Attheya</taxon>
    </lineage>
</organism>
<comment type="function">
    <text evidence="6">Plays an essential role in the assembly of succinate dehydrogenase (SDH), an enzyme complex (also referred to as respiratory complex II) that is a component of both the tricarboxylic acid (TCA) cycle and the mitochondrial electron transport chain, and which couples the oxidation of succinate to fumarate with the reduction of ubiquinone (coenzyme Q) to ubiquinol. Promotes maturation of the iron-sulfur protein subunit of the SDH catalytic dimer, protecting it from the deleterious effects of oxidants. May act together with SDHAF1.</text>
</comment>
<dbReference type="Pfam" id="PF13233">
    <property type="entry name" value="Complex1_LYR_2"/>
    <property type="match status" value="1"/>
</dbReference>
<dbReference type="InterPro" id="IPR008381">
    <property type="entry name" value="SDHAF3/Sdh7"/>
</dbReference>
<comment type="similarity">
    <text evidence="2 6">Belongs to the complex I LYR family. SDHAF3 subfamily.</text>
</comment>
<dbReference type="GO" id="GO:0005759">
    <property type="term" value="C:mitochondrial matrix"/>
    <property type="evidence" value="ECO:0007669"/>
    <property type="project" value="UniProtKB-SubCell"/>
</dbReference>
<evidence type="ECO:0000256" key="4">
    <source>
        <dbReference type="ARBA" id="ARBA00023128"/>
    </source>
</evidence>
<dbReference type="PANTHER" id="PTHR13137">
    <property type="entry name" value="DC11 ACN9 HOMOLOG"/>
    <property type="match status" value="1"/>
</dbReference>
<keyword evidence="5 6" id="KW-0143">Chaperone</keyword>
<dbReference type="GO" id="GO:0006105">
    <property type="term" value="P:succinate metabolic process"/>
    <property type="evidence" value="ECO:0007669"/>
    <property type="project" value="TreeGrafter"/>
</dbReference>
<evidence type="ECO:0000256" key="1">
    <source>
        <dbReference type="ARBA" id="ARBA00004305"/>
    </source>
</evidence>
<accession>A0A7S2UH10</accession>
<dbReference type="PANTHER" id="PTHR13137:SF6">
    <property type="entry name" value="SUCCINATE DEHYDROGENASE ASSEMBLY FACTOR 3, MITOCHONDRIAL"/>
    <property type="match status" value="1"/>
</dbReference>
<keyword evidence="4 6" id="KW-0496">Mitochondrion</keyword>
<evidence type="ECO:0000256" key="2">
    <source>
        <dbReference type="ARBA" id="ARBA00006020"/>
    </source>
</evidence>
<dbReference type="GO" id="GO:0005758">
    <property type="term" value="C:mitochondrial intermembrane space"/>
    <property type="evidence" value="ECO:0007669"/>
    <property type="project" value="TreeGrafter"/>
</dbReference>
<proteinExistence type="inferred from homology"/>
<gene>
    <name evidence="7" type="ORF">ASEP1449_LOCUS9883</name>
</gene>
<dbReference type="EMBL" id="HBHQ01014814">
    <property type="protein sequence ID" value="CAD9818051.1"/>
    <property type="molecule type" value="Transcribed_RNA"/>
</dbReference>
<dbReference type="GO" id="GO:0034553">
    <property type="term" value="P:mitochondrial respiratory chain complex II assembly"/>
    <property type="evidence" value="ECO:0007669"/>
    <property type="project" value="UniProtKB-UniRule"/>
</dbReference>
<reference evidence="7" key="1">
    <citation type="submission" date="2021-01" db="EMBL/GenBank/DDBJ databases">
        <authorList>
            <person name="Corre E."/>
            <person name="Pelletier E."/>
            <person name="Niang G."/>
            <person name="Scheremetjew M."/>
            <person name="Finn R."/>
            <person name="Kale V."/>
            <person name="Holt S."/>
            <person name="Cochrane G."/>
            <person name="Meng A."/>
            <person name="Brown T."/>
            <person name="Cohen L."/>
        </authorList>
    </citation>
    <scope>NUCLEOTIDE SEQUENCE</scope>
    <source>
        <strain evidence="7">CCMP2084</strain>
    </source>
</reference>
<protein>
    <recommendedName>
        <fullName evidence="6">Succinate dehydrogenase assembly factor 3</fullName>
        <shortName evidence="6">SDH assembly factor 3</shortName>
        <shortName evidence="6">SDHAF3</shortName>
    </recommendedName>
</protein>
<evidence type="ECO:0000256" key="3">
    <source>
        <dbReference type="ARBA" id="ARBA00022946"/>
    </source>
</evidence>
<evidence type="ECO:0000313" key="7">
    <source>
        <dbReference type="EMBL" id="CAD9818051.1"/>
    </source>
</evidence>
<evidence type="ECO:0000256" key="5">
    <source>
        <dbReference type="ARBA" id="ARBA00023186"/>
    </source>
</evidence>
<name>A0A7S2UH10_9STRA</name>
<comment type="subcellular location">
    <subcellularLocation>
        <location evidence="1 6">Mitochondrion matrix</location>
    </subcellularLocation>
</comment>